<proteinExistence type="predicted"/>
<evidence type="ECO:0000313" key="2">
    <source>
        <dbReference type="EMBL" id="MXU85309.1"/>
    </source>
</evidence>
<feature type="chain" id="PRO_5025551725" evidence="1">
    <location>
        <begin position="29"/>
        <end position="85"/>
    </location>
</feature>
<evidence type="ECO:0000256" key="1">
    <source>
        <dbReference type="SAM" id="SignalP"/>
    </source>
</evidence>
<sequence length="85" mass="9242">MLRHITRATLTVFIRSFILHVCVLTVCAAPDCDSACLASLKASGSFQSGSSLESSSNSGSRILAFFFLFNLQFFSDVVGRHSHLL</sequence>
<keyword evidence="1" id="KW-0732">Signal</keyword>
<dbReference type="EMBL" id="GIFC01003226">
    <property type="protein sequence ID" value="MXU85309.1"/>
    <property type="molecule type" value="Transcribed_RNA"/>
</dbReference>
<feature type="signal peptide" evidence="1">
    <location>
        <begin position="1"/>
        <end position="28"/>
    </location>
</feature>
<accession>A0A6B0TYM3</accession>
<reference evidence="2" key="1">
    <citation type="submission" date="2019-12" db="EMBL/GenBank/DDBJ databases">
        <title>An insight into the sialome of adult female Ixodes ricinus ticks feeding for 6 days.</title>
        <authorList>
            <person name="Perner J."/>
            <person name="Ribeiro J.M.C."/>
        </authorList>
    </citation>
    <scope>NUCLEOTIDE SEQUENCE</scope>
    <source>
        <strain evidence="2">Semi-engorged</strain>
        <tissue evidence="2">Salivary glands</tissue>
    </source>
</reference>
<protein>
    <submittedName>
        <fullName evidence="2">Putative secreted protein</fullName>
    </submittedName>
</protein>
<organism evidence="2">
    <name type="scientific">Ixodes ricinus</name>
    <name type="common">Common tick</name>
    <name type="synonym">Acarus ricinus</name>
    <dbReference type="NCBI Taxonomy" id="34613"/>
    <lineage>
        <taxon>Eukaryota</taxon>
        <taxon>Metazoa</taxon>
        <taxon>Ecdysozoa</taxon>
        <taxon>Arthropoda</taxon>
        <taxon>Chelicerata</taxon>
        <taxon>Arachnida</taxon>
        <taxon>Acari</taxon>
        <taxon>Parasitiformes</taxon>
        <taxon>Ixodida</taxon>
        <taxon>Ixodoidea</taxon>
        <taxon>Ixodidae</taxon>
        <taxon>Ixodinae</taxon>
        <taxon>Ixodes</taxon>
    </lineage>
</organism>
<name>A0A6B0TYM3_IXORI</name>
<dbReference type="AlphaFoldDB" id="A0A6B0TYM3"/>